<evidence type="ECO:0000313" key="1">
    <source>
        <dbReference type="EMBL" id="KAK4321545.1"/>
    </source>
</evidence>
<comment type="caution">
    <text evidence="1">The sequence shown here is derived from an EMBL/GenBank/DDBJ whole genome shotgun (WGS) entry which is preliminary data.</text>
</comment>
<protein>
    <submittedName>
        <fullName evidence="1">Uncharacterized protein</fullName>
    </submittedName>
</protein>
<dbReference type="AlphaFoldDB" id="A0AAE1UJV8"/>
<accession>A0AAE1UJV8</accession>
<sequence length="122" mass="13418">MELEMTHPKVLMNPETLPSAKRDTMSPMWRNEADPSGPMVVLGLLPPYALSLALKTSLCLSPHHTLGGVTRYSPHPGHLQSPDHLHLTVTSEEQPHARQMLIGSLPSDSHTISYGTSHLEEI</sequence>
<organism evidence="1 2">
    <name type="scientific">Petrolisthes manimaculis</name>
    <dbReference type="NCBI Taxonomy" id="1843537"/>
    <lineage>
        <taxon>Eukaryota</taxon>
        <taxon>Metazoa</taxon>
        <taxon>Ecdysozoa</taxon>
        <taxon>Arthropoda</taxon>
        <taxon>Crustacea</taxon>
        <taxon>Multicrustacea</taxon>
        <taxon>Malacostraca</taxon>
        <taxon>Eumalacostraca</taxon>
        <taxon>Eucarida</taxon>
        <taxon>Decapoda</taxon>
        <taxon>Pleocyemata</taxon>
        <taxon>Anomura</taxon>
        <taxon>Galatheoidea</taxon>
        <taxon>Porcellanidae</taxon>
        <taxon>Petrolisthes</taxon>
    </lineage>
</organism>
<name>A0AAE1UJV8_9EUCA</name>
<evidence type="ECO:0000313" key="2">
    <source>
        <dbReference type="Proteomes" id="UP001292094"/>
    </source>
</evidence>
<dbReference type="Proteomes" id="UP001292094">
    <property type="component" value="Unassembled WGS sequence"/>
</dbReference>
<dbReference type="EMBL" id="JAWZYT010000578">
    <property type="protein sequence ID" value="KAK4321545.1"/>
    <property type="molecule type" value="Genomic_DNA"/>
</dbReference>
<gene>
    <name evidence="1" type="ORF">Pmani_007662</name>
</gene>
<proteinExistence type="predicted"/>
<keyword evidence="2" id="KW-1185">Reference proteome</keyword>
<reference evidence="1" key="1">
    <citation type="submission" date="2023-11" db="EMBL/GenBank/DDBJ databases">
        <title>Genome assemblies of two species of porcelain crab, Petrolisthes cinctipes and Petrolisthes manimaculis (Anomura: Porcellanidae).</title>
        <authorList>
            <person name="Angst P."/>
        </authorList>
    </citation>
    <scope>NUCLEOTIDE SEQUENCE</scope>
    <source>
        <strain evidence="1">PB745_02</strain>
        <tissue evidence="1">Gill</tissue>
    </source>
</reference>